<reference evidence="2" key="1">
    <citation type="submission" date="2020-01" db="EMBL/GenBank/DDBJ databases">
        <authorList>
            <consortium name="DOE Joint Genome Institute"/>
            <person name="Haridas S."/>
            <person name="Albert R."/>
            <person name="Binder M."/>
            <person name="Bloem J."/>
            <person name="Labutti K."/>
            <person name="Salamov A."/>
            <person name="Andreopoulos B."/>
            <person name="Baker S.E."/>
            <person name="Barry K."/>
            <person name="Bills G."/>
            <person name="Bluhm B.H."/>
            <person name="Cannon C."/>
            <person name="Castanera R."/>
            <person name="Culley D.E."/>
            <person name="Daum C."/>
            <person name="Ezra D."/>
            <person name="Gonzalez J.B."/>
            <person name="Henrissat B."/>
            <person name="Kuo A."/>
            <person name="Liang C."/>
            <person name="Lipzen A."/>
            <person name="Lutzoni F."/>
            <person name="Magnuson J."/>
            <person name="Mondo S."/>
            <person name="Nolan M."/>
            <person name="Ohm R."/>
            <person name="Pangilinan J."/>
            <person name="Park H.-J."/>
            <person name="Ramirez L."/>
            <person name="Alfaro M."/>
            <person name="Sun H."/>
            <person name="Tritt A."/>
            <person name="Yoshinaga Y."/>
            <person name="Zwiers L.-H."/>
            <person name="Turgeon B.G."/>
            <person name="Goodwin S.B."/>
            <person name="Spatafora J.W."/>
            <person name="Crous P.W."/>
            <person name="Grigoriev I.V."/>
        </authorList>
    </citation>
    <scope>NUCLEOTIDE SEQUENCE</scope>
    <source>
        <strain evidence="2">CBS 342.82</strain>
    </source>
</reference>
<gene>
    <name evidence="2" type="ORF">K489DRAFT_368347</name>
</gene>
<keyword evidence="1" id="KW-1185">Reference proteome</keyword>
<protein>
    <submittedName>
        <fullName evidence="2">Uncharacterized protein</fullName>
    </submittedName>
</protein>
<evidence type="ECO:0000313" key="2">
    <source>
        <dbReference type="RefSeq" id="XP_033462191.1"/>
    </source>
</evidence>
<evidence type="ECO:0000313" key="1">
    <source>
        <dbReference type="Proteomes" id="UP000504637"/>
    </source>
</evidence>
<dbReference type="AlphaFoldDB" id="A0A6J3MAW5"/>
<dbReference type="GO" id="GO:0016705">
    <property type="term" value="F:oxidoreductase activity, acting on paired donors, with incorporation or reduction of molecular oxygen"/>
    <property type="evidence" value="ECO:0007669"/>
    <property type="project" value="InterPro"/>
</dbReference>
<proteinExistence type="predicted"/>
<sequence length="168" mass="18810">MAGSPGTLSRTSDLEELAFFQAPIEGFRSTYGVVRRLPRTSPNVTILCKHYKIPKETPVGMSALSLYPDPELHQEPFRLLSERCVGDIDPKRNTNRVPFSSGSRNRPEINLAMAEMRWAMSWAAAVLYRPNGPHMALCEKNEPDIVGAVSFLMPLHKLDSRETRITVG</sequence>
<dbReference type="GO" id="GO:0020037">
    <property type="term" value="F:heme binding"/>
    <property type="evidence" value="ECO:0007669"/>
    <property type="project" value="InterPro"/>
</dbReference>
<dbReference type="Gene3D" id="1.10.630.10">
    <property type="entry name" value="Cytochrome P450"/>
    <property type="match status" value="1"/>
</dbReference>
<name>A0A6J3MAW5_9PEZI</name>
<dbReference type="Proteomes" id="UP000504637">
    <property type="component" value="Unplaced"/>
</dbReference>
<dbReference type="InterPro" id="IPR036396">
    <property type="entry name" value="Cyt_P450_sf"/>
</dbReference>
<organism evidence="2">
    <name type="scientific">Dissoconium aciculare CBS 342.82</name>
    <dbReference type="NCBI Taxonomy" id="1314786"/>
    <lineage>
        <taxon>Eukaryota</taxon>
        <taxon>Fungi</taxon>
        <taxon>Dikarya</taxon>
        <taxon>Ascomycota</taxon>
        <taxon>Pezizomycotina</taxon>
        <taxon>Dothideomycetes</taxon>
        <taxon>Dothideomycetidae</taxon>
        <taxon>Mycosphaerellales</taxon>
        <taxon>Dissoconiaceae</taxon>
        <taxon>Dissoconium</taxon>
    </lineage>
</organism>
<dbReference type="GO" id="GO:0004497">
    <property type="term" value="F:monooxygenase activity"/>
    <property type="evidence" value="ECO:0007669"/>
    <property type="project" value="InterPro"/>
</dbReference>
<dbReference type="Pfam" id="PF00067">
    <property type="entry name" value="p450"/>
    <property type="match status" value="1"/>
</dbReference>
<dbReference type="OrthoDB" id="3945418at2759"/>
<dbReference type="GO" id="GO:0005506">
    <property type="term" value="F:iron ion binding"/>
    <property type="evidence" value="ECO:0007669"/>
    <property type="project" value="InterPro"/>
</dbReference>
<dbReference type="GeneID" id="54360741"/>
<reference evidence="2" key="2">
    <citation type="submission" date="2020-04" db="EMBL/GenBank/DDBJ databases">
        <authorList>
            <consortium name="NCBI Genome Project"/>
        </authorList>
    </citation>
    <scope>NUCLEOTIDE SEQUENCE</scope>
    <source>
        <strain evidence="2">CBS 342.82</strain>
    </source>
</reference>
<dbReference type="SUPFAM" id="SSF48264">
    <property type="entry name" value="Cytochrome P450"/>
    <property type="match status" value="1"/>
</dbReference>
<reference evidence="2" key="3">
    <citation type="submission" date="2025-08" db="UniProtKB">
        <authorList>
            <consortium name="RefSeq"/>
        </authorList>
    </citation>
    <scope>IDENTIFICATION</scope>
    <source>
        <strain evidence="2">CBS 342.82</strain>
    </source>
</reference>
<dbReference type="InterPro" id="IPR001128">
    <property type="entry name" value="Cyt_P450"/>
</dbReference>
<accession>A0A6J3MAW5</accession>
<dbReference type="RefSeq" id="XP_033462191.1">
    <property type="nucleotide sequence ID" value="XM_033602941.1"/>
</dbReference>